<dbReference type="OrthoDB" id="421121at2759"/>
<evidence type="ECO:0000256" key="4">
    <source>
        <dbReference type="ARBA" id="ARBA00022803"/>
    </source>
</evidence>
<reference evidence="7 8" key="1">
    <citation type="journal article" date="2015" name="Plant Cell">
        <title>Oil accumulation by the oleaginous diatom Fistulifera solaris as revealed by the genome and transcriptome.</title>
        <authorList>
            <person name="Tanaka T."/>
            <person name="Maeda Y."/>
            <person name="Veluchamy A."/>
            <person name="Tanaka M."/>
            <person name="Abida H."/>
            <person name="Marechal E."/>
            <person name="Bowler C."/>
            <person name="Muto M."/>
            <person name="Sunaga Y."/>
            <person name="Tanaka M."/>
            <person name="Yoshino T."/>
            <person name="Taniguchi T."/>
            <person name="Fukuda Y."/>
            <person name="Nemoto M."/>
            <person name="Matsumoto M."/>
            <person name="Wong P.S."/>
            <person name="Aburatani S."/>
            <person name="Fujibuchi W."/>
        </authorList>
    </citation>
    <scope>NUCLEOTIDE SEQUENCE [LARGE SCALE GENOMIC DNA]</scope>
    <source>
        <strain evidence="7 8">JPCC DA0580</strain>
    </source>
</reference>
<dbReference type="PANTHER" id="PTHR44366:SF1">
    <property type="entry name" value="UDP-N-ACETYLGLUCOSAMINE--PEPTIDE N-ACETYLGLUCOSAMINYLTRANSFERASE 110 KDA SUBUNIT"/>
    <property type="match status" value="1"/>
</dbReference>
<dbReference type="InterPro" id="IPR029489">
    <property type="entry name" value="OGT/SEC/SPY_C"/>
</dbReference>
<keyword evidence="7" id="KW-0328">Glycosyltransferase</keyword>
<evidence type="ECO:0000313" key="7">
    <source>
        <dbReference type="EMBL" id="GAX09856.1"/>
    </source>
</evidence>
<dbReference type="PANTHER" id="PTHR44366">
    <property type="entry name" value="UDP-N-ACETYLGLUCOSAMINE--PEPTIDE N-ACETYLGLUCOSAMINYLTRANSFERASE 110 KDA SUBUNIT"/>
    <property type="match status" value="1"/>
</dbReference>
<dbReference type="Pfam" id="PF13844">
    <property type="entry name" value="Glyco_transf_41"/>
    <property type="match status" value="1"/>
</dbReference>
<dbReference type="Proteomes" id="UP000198406">
    <property type="component" value="Unassembled WGS sequence"/>
</dbReference>
<name>A0A1Z5J7E3_FISSO</name>
<dbReference type="InParanoid" id="A0A1Z5J7E3"/>
<proteinExistence type="predicted"/>
<evidence type="ECO:0000313" key="8">
    <source>
        <dbReference type="Proteomes" id="UP000198406"/>
    </source>
</evidence>
<dbReference type="Gene3D" id="3.40.50.11380">
    <property type="match status" value="1"/>
</dbReference>
<comment type="pathway">
    <text evidence="1">Protein modification; protein glycosylation.</text>
</comment>
<keyword evidence="2 7" id="KW-0808">Transferase</keyword>
<dbReference type="EMBL" id="BDSP01000013">
    <property type="protein sequence ID" value="GAX09856.1"/>
    <property type="molecule type" value="Genomic_DNA"/>
</dbReference>
<evidence type="ECO:0000256" key="2">
    <source>
        <dbReference type="ARBA" id="ARBA00022679"/>
    </source>
</evidence>
<comment type="caution">
    <text evidence="7">The sequence shown here is derived from an EMBL/GenBank/DDBJ whole genome shotgun (WGS) entry which is preliminary data.</text>
</comment>
<dbReference type="EC" id="2.4.1.255" evidence="7"/>
<accession>A0A1Z5J7E3</accession>
<dbReference type="GO" id="GO:0006493">
    <property type="term" value="P:protein O-linked glycosylation"/>
    <property type="evidence" value="ECO:0007669"/>
    <property type="project" value="InterPro"/>
</dbReference>
<protein>
    <submittedName>
        <fullName evidence="7">Protein O-GlcNAc transferase</fullName>
        <ecNumber evidence="7">2.4.1.255</ecNumber>
    </submittedName>
</protein>
<keyword evidence="4" id="KW-0802">TPR repeat</keyword>
<dbReference type="AlphaFoldDB" id="A0A1Z5J7E3"/>
<dbReference type="GO" id="GO:0097363">
    <property type="term" value="F:protein O-acetylglucosaminyltransferase activity"/>
    <property type="evidence" value="ECO:0007669"/>
    <property type="project" value="UniProtKB-EC"/>
</dbReference>
<evidence type="ECO:0000256" key="1">
    <source>
        <dbReference type="ARBA" id="ARBA00004922"/>
    </source>
</evidence>
<dbReference type="InterPro" id="IPR037919">
    <property type="entry name" value="OGT"/>
</dbReference>
<feature type="domain" description="O-GlcNAc transferase C-terminal" evidence="6">
    <location>
        <begin position="269"/>
        <end position="509"/>
    </location>
</feature>
<evidence type="ECO:0000256" key="5">
    <source>
        <dbReference type="SAM" id="MobiDB-lite"/>
    </source>
</evidence>
<gene>
    <name evidence="7" type="ORF">FisN_11Lh165</name>
</gene>
<organism evidence="7 8">
    <name type="scientific">Fistulifera solaris</name>
    <name type="common">Oleaginous diatom</name>
    <dbReference type="NCBI Taxonomy" id="1519565"/>
    <lineage>
        <taxon>Eukaryota</taxon>
        <taxon>Sar</taxon>
        <taxon>Stramenopiles</taxon>
        <taxon>Ochrophyta</taxon>
        <taxon>Bacillariophyta</taxon>
        <taxon>Bacillariophyceae</taxon>
        <taxon>Bacillariophycidae</taxon>
        <taxon>Naviculales</taxon>
        <taxon>Naviculaceae</taxon>
        <taxon>Fistulifera</taxon>
    </lineage>
</organism>
<sequence length="543" mass="62383">MRMPLWLRWIISWFFLVPSLQPSFLQISFFNTLLLPTYAEVLDGPASYARGQELFQQGAYEEAATELWKAVLLHGSTPPEQQYSVPDVFQIFMQCYSIQGKTADGFAFVASESFRRGQIDMGKSYLEQAFAVDANSAAAKAVRNEFRSLFEVTVGHDETSASQDDQSLNADLKGKTPEELYEIGSLHFSEKNFEECADVFEISCLRSGGQLGPSCVNAVYCRMMISDYGFNGTQFEKDIARIEDFTRKETSLFRLDYSGMSMKEPFAWRRATSVHPHMMLGYPVDPMFKRYVAESCAFMDEPMARATKAVNSQLPPLPDGLPYDVDAYRETFREEFRDPSAKIRVGFVGAGFNSKAVMYLSHDMFRFFDSERFEIHVFSFGPPDHELFIRHSMRGVDWRERVKANVDYFHDCQGMKNDHIEAAKYIHDHRIHILIEWDGYARQGERAQGLFALRPAPLQMIHQEYIGTSGGLFVDYHFTDLITTPVETQDLFVEKLIYMPNHFFSKGHAYQAEVKKPTYEYTPKDGAYRPEQSRDSKELDPNT</sequence>
<evidence type="ECO:0000256" key="3">
    <source>
        <dbReference type="ARBA" id="ARBA00022737"/>
    </source>
</evidence>
<evidence type="ECO:0000259" key="6">
    <source>
        <dbReference type="Pfam" id="PF13844"/>
    </source>
</evidence>
<keyword evidence="3" id="KW-0677">Repeat</keyword>
<keyword evidence="8" id="KW-1185">Reference proteome</keyword>
<feature type="region of interest" description="Disordered" evidence="5">
    <location>
        <begin position="521"/>
        <end position="543"/>
    </location>
</feature>